<dbReference type="Pfam" id="PF11209">
    <property type="entry name" value="LmeA"/>
    <property type="match status" value="1"/>
</dbReference>
<accession>A0A1D9G5N8</accession>
<protein>
    <submittedName>
        <fullName evidence="1">DUF2993 domain-containing protein</fullName>
    </submittedName>
</protein>
<dbReference type="Proteomes" id="UP000176944">
    <property type="component" value="Chromosome"/>
</dbReference>
<evidence type="ECO:0000313" key="2">
    <source>
        <dbReference type="Proteomes" id="UP000176944"/>
    </source>
</evidence>
<gene>
    <name evidence="1" type="ORF">BJP36_25795</name>
</gene>
<organism evidence="1 2">
    <name type="scientific">Moorena producens (strain JHB)</name>
    <dbReference type="NCBI Taxonomy" id="1454205"/>
    <lineage>
        <taxon>Bacteria</taxon>
        <taxon>Bacillati</taxon>
        <taxon>Cyanobacteriota</taxon>
        <taxon>Cyanophyceae</taxon>
        <taxon>Coleofasciculales</taxon>
        <taxon>Coleofasciculaceae</taxon>
        <taxon>Moorena</taxon>
    </lineage>
</organism>
<dbReference type="EMBL" id="CP017708">
    <property type="protein sequence ID" value="AOY82815.1"/>
    <property type="molecule type" value="Genomic_DNA"/>
</dbReference>
<dbReference type="InterPro" id="IPR021373">
    <property type="entry name" value="DUF2993"/>
</dbReference>
<dbReference type="AlphaFoldDB" id="A0A1D9G5N8"/>
<reference evidence="2" key="1">
    <citation type="submission" date="2016-10" db="EMBL/GenBank/DDBJ databases">
        <title>Comparative genomics uncovers the prolific and rare metabolic potential of the cyanobacterial genus Moorea.</title>
        <authorList>
            <person name="Leao T."/>
            <person name="Castelao G."/>
            <person name="Korobeynikov A."/>
            <person name="Monroe E.A."/>
            <person name="Podell S."/>
            <person name="Glukhov E."/>
            <person name="Allen E."/>
            <person name="Gerwick W.H."/>
            <person name="Gerwick L."/>
        </authorList>
    </citation>
    <scope>NUCLEOTIDE SEQUENCE [LARGE SCALE GENOMIC DNA]</scope>
    <source>
        <strain evidence="2">JHB</strain>
    </source>
</reference>
<sequence>MVKTPKTSKQKPSQIISKVISPALRLWLRSQVEEVATLQLSIVGCDRQILTGYIPQVALAANQAVYQGLHLSQIQLEGSNIRLNLGQIIKGKPLRLLEPVPVVGQLLLLEPDLQSSLEAPLLSNALTELLNTFLKSDDIIQPGNDPKQPQIRWQKININIGQLTLRGISTNPDVGKKLIVIRAGIQLATPHQLELNPLQVQIDPDAPPISLDGFLINLGPEVELQELTLTTGQLICRGGLKVMP</sequence>
<proteinExistence type="predicted"/>
<name>A0A1D9G5N8_MOOP1</name>
<evidence type="ECO:0000313" key="1">
    <source>
        <dbReference type="EMBL" id="AOY82815.1"/>
    </source>
</evidence>